<dbReference type="Gramene" id="KOM37435">
    <property type="protein sequence ID" value="KOM37435"/>
    <property type="gene ID" value="LR48_Vigan03g081700"/>
</dbReference>
<accession>A0A0L9U3R3</accession>
<name>A0A0L9U3R3_PHAAN</name>
<proteinExistence type="predicted"/>
<organism evidence="1 2">
    <name type="scientific">Phaseolus angularis</name>
    <name type="common">Azuki bean</name>
    <name type="synonym">Vigna angularis</name>
    <dbReference type="NCBI Taxonomy" id="3914"/>
    <lineage>
        <taxon>Eukaryota</taxon>
        <taxon>Viridiplantae</taxon>
        <taxon>Streptophyta</taxon>
        <taxon>Embryophyta</taxon>
        <taxon>Tracheophyta</taxon>
        <taxon>Spermatophyta</taxon>
        <taxon>Magnoliopsida</taxon>
        <taxon>eudicotyledons</taxon>
        <taxon>Gunneridae</taxon>
        <taxon>Pentapetalae</taxon>
        <taxon>rosids</taxon>
        <taxon>fabids</taxon>
        <taxon>Fabales</taxon>
        <taxon>Fabaceae</taxon>
        <taxon>Papilionoideae</taxon>
        <taxon>50 kb inversion clade</taxon>
        <taxon>NPAAA clade</taxon>
        <taxon>indigoferoid/millettioid clade</taxon>
        <taxon>Phaseoleae</taxon>
        <taxon>Vigna</taxon>
    </lineage>
</organism>
<dbReference type="Proteomes" id="UP000053144">
    <property type="component" value="Chromosome 3"/>
</dbReference>
<sequence>MATSSSRPGKCPASLVREANPFGWFNDEEQRTDFICQWGFKEVIRHKYLSILFFRTEGFLFQEWLVNSGLTNFFELQGDCYSNLVKVLYANLKRKKNYLISRVKGVTIRIDDSIWKYVVGFQPRGLKAHHGILGFNKVDIYNKFLKDRDMIGKYDSLSIDHLSKEERICAYVIT</sequence>
<evidence type="ECO:0000313" key="1">
    <source>
        <dbReference type="EMBL" id="KOM37435.1"/>
    </source>
</evidence>
<protein>
    <submittedName>
        <fullName evidence="1">Uncharacterized protein</fullName>
    </submittedName>
</protein>
<dbReference type="AlphaFoldDB" id="A0A0L9U3R3"/>
<evidence type="ECO:0000313" key="2">
    <source>
        <dbReference type="Proteomes" id="UP000053144"/>
    </source>
</evidence>
<dbReference type="EMBL" id="CM003373">
    <property type="protein sequence ID" value="KOM37435.1"/>
    <property type="molecule type" value="Genomic_DNA"/>
</dbReference>
<reference evidence="2" key="1">
    <citation type="journal article" date="2015" name="Proc. Natl. Acad. Sci. U.S.A.">
        <title>Genome sequencing of adzuki bean (Vigna angularis) provides insight into high starch and low fat accumulation and domestication.</title>
        <authorList>
            <person name="Yang K."/>
            <person name="Tian Z."/>
            <person name="Chen C."/>
            <person name="Luo L."/>
            <person name="Zhao B."/>
            <person name="Wang Z."/>
            <person name="Yu L."/>
            <person name="Li Y."/>
            <person name="Sun Y."/>
            <person name="Li W."/>
            <person name="Chen Y."/>
            <person name="Li Y."/>
            <person name="Zhang Y."/>
            <person name="Ai D."/>
            <person name="Zhao J."/>
            <person name="Shang C."/>
            <person name="Ma Y."/>
            <person name="Wu B."/>
            <person name="Wang M."/>
            <person name="Gao L."/>
            <person name="Sun D."/>
            <person name="Zhang P."/>
            <person name="Guo F."/>
            <person name="Wang W."/>
            <person name="Li Y."/>
            <person name="Wang J."/>
            <person name="Varshney R.K."/>
            <person name="Wang J."/>
            <person name="Ling H.Q."/>
            <person name="Wan P."/>
        </authorList>
    </citation>
    <scope>NUCLEOTIDE SEQUENCE</scope>
    <source>
        <strain evidence="2">cv. Jingnong 6</strain>
    </source>
</reference>
<gene>
    <name evidence="1" type="ORF">LR48_Vigan03g081700</name>
</gene>